<reference evidence="4" key="1">
    <citation type="submission" date="2020-05" db="EMBL/GenBank/DDBJ databases">
        <authorList>
            <person name="Chiriac C."/>
            <person name="Salcher M."/>
            <person name="Ghai R."/>
            <person name="Kavagutti S V."/>
        </authorList>
    </citation>
    <scope>NUCLEOTIDE SEQUENCE</scope>
</reference>
<evidence type="ECO:0000256" key="1">
    <source>
        <dbReference type="SAM" id="Coils"/>
    </source>
</evidence>
<name>A0A6J5SJM2_9CAUD</name>
<dbReference type="EMBL" id="LR797408">
    <property type="protein sequence ID" value="CAB4214481.1"/>
    <property type="molecule type" value="Genomic_DNA"/>
</dbReference>
<gene>
    <name evidence="4" type="ORF">UFOVP1465_45</name>
    <name evidence="3" type="ORF">UFOVP937_56</name>
</gene>
<sequence length="802" mass="86365">MPIKWDEPSETTQPAPRSRLKFDAPVSAAPSRPAEQMPMYDPMGGVTGYTEAKAPVSQQVRQFERREGPFGYAKEYGKGAIAGVAGLPGEVINLPGTLAGLAGFQVPRAPIGVSEASEFMFGKPKSEIAAGMRGAGEVFGIPTGPSALSAITKTAGAIARPFKYGTELVSTARGKGAREAAEAIRGEARGLAEEKQLGQQATIKSEQQRIAGLEDAERALMQKSQSDLQRIGSAQEQIANREALAAERAQRRAGTILDEKGRVIGGQTMEQLRAASLAKTRDRVRSEIEKAREAGLSEAEAASHLAHAEGRVVQAEQAVQKIEQELLGRERMTPEQLGPILSDATKKLVTDGIKAREEAAGFGKAISSAGEGLIVPTKSISDRIDQIIKGIRDPSIRPVLEAVKDEFKTLEGKKKVSALSIESADSLRKALDRIITTKKIQYANGTEGSAAAALHHLTEIRGRLVGAAETAHKPYKEALSEWRRMSRPLDIAQRKGPLKKVLDVDLFSQDLLRGSAEIAGAIIRRAKEGHPVFTRLLQINPEIRNGAKAYFNRELFAAEKVPTTDKLRNFLKDNEGVLRQLNLYDDFSTVARARAAGDDAMRVVKSELIQAKAGLKEATAAERAQQRTVSEAERVRGFAVKRQTETEKTAVTPKEIEAQTQLRAKEAEVRLAKQAAGVEKETRKAVEPIRARIGEAAVSSEKAASKVAEIEKSLERLSIADPRKAASEARDIVKSFSGELSTEQYGNLIRQIKMVEDAYGATDAARKKLLTIVAAGTGVGLLGGSAASAGRWLINRLPSAGD</sequence>
<evidence type="ECO:0000313" key="3">
    <source>
        <dbReference type="EMBL" id="CAB4172713.1"/>
    </source>
</evidence>
<accession>A0A6J5SJM2</accession>
<feature type="coiled-coil region" evidence="1">
    <location>
        <begin position="274"/>
        <end position="325"/>
    </location>
</feature>
<proteinExistence type="predicted"/>
<protein>
    <submittedName>
        <fullName evidence="4">Uncharacterized protein</fullName>
    </submittedName>
</protein>
<keyword evidence="1" id="KW-0175">Coiled coil</keyword>
<feature type="region of interest" description="Disordered" evidence="2">
    <location>
        <begin position="1"/>
        <end position="42"/>
    </location>
</feature>
<evidence type="ECO:0000256" key="2">
    <source>
        <dbReference type="SAM" id="MobiDB-lite"/>
    </source>
</evidence>
<organism evidence="4">
    <name type="scientific">uncultured Caudovirales phage</name>
    <dbReference type="NCBI Taxonomy" id="2100421"/>
    <lineage>
        <taxon>Viruses</taxon>
        <taxon>Duplodnaviria</taxon>
        <taxon>Heunggongvirae</taxon>
        <taxon>Uroviricota</taxon>
        <taxon>Caudoviricetes</taxon>
        <taxon>Peduoviridae</taxon>
        <taxon>Maltschvirus</taxon>
        <taxon>Maltschvirus maltsch</taxon>
    </lineage>
</organism>
<evidence type="ECO:0000313" key="4">
    <source>
        <dbReference type="EMBL" id="CAB4214481.1"/>
    </source>
</evidence>
<dbReference type="EMBL" id="LR796884">
    <property type="protein sequence ID" value="CAB4172713.1"/>
    <property type="molecule type" value="Genomic_DNA"/>
</dbReference>